<protein>
    <submittedName>
        <fullName evidence="2">Uncharacterized protein</fullName>
    </submittedName>
</protein>
<dbReference type="KEGG" id="cbot:ATE48_01015"/>
<feature type="region of interest" description="Disordered" evidence="1">
    <location>
        <begin position="56"/>
        <end position="76"/>
    </location>
</feature>
<gene>
    <name evidence="2" type="ORF">ATE48_01015</name>
</gene>
<dbReference type="STRING" id="1759059.ATE48_01015"/>
<dbReference type="Proteomes" id="UP000092498">
    <property type="component" value="Chromosome"/>
</dbReference>
<evidence type="ECO:0000313" key="3">
    <source>
        <dbReference type="Proteomes" id="UP000092498"/>
    </source>
</evidence>
<dbReference type="InParanoid" id="A0A1B1ADG9"/>
<organism evidence="2 3">
    <name type="scientific">Candidatus Viadribacter manganicus</name>
    <dbReference type="NCBI Taxonomy" id="1759059"/>
    <lineage>
        <taxon>Bacteria</taxon>
        <taxon>Pseudomonadati</taxon>
        <taxon>Pseudomonadota</taxon>
        <taxon>Alphaproteobacteria</taxon>
        <taxon>Hyphomonadales</taxon>
        <taxon>Hyphomonadaceae</taxon>
        <taxon>Candidatus Viadribacter</taxon>
    </lineage>
</organism>
<name>A0A1B1ADG9_9PROT</name>
<evidence type="ECO:0000256" key="1">
    <source>
        <dbReference type="SAM" id="MobiDB-lite"/>
    </source>
</evidence>
<reference evidence="2 3" key="1">
    <citation type="submission" date="2015-11" db="EMBL/GenBank/DDBJ databases">
        <title>Whole-Genome Sequence of Candidatus Oderbacter manganicum from the National Park Lower Oder Valley, Germany.</title>
        <authorList>
            <person name="Braun B."/>
            <person name="Liere K."/>
            <person name="Szewzyk U."/>
        </authorList>
    </citation>
    <scope>NUCLEOTIDE SEQUENCE [LARGE SCALE GENOMIC DNA]</scope>
    <source>
        <strain evidence="2 3">OTSz_A_272</strain>
    </source>
</reference>
<accession>A0A1B1ADG9</accession>
<evidence type="ECO:0000313" key="2">
    <source>
        <dbReference type="EMBL" id="ANP44601.1"/>
    </source>
</evidence>
<dbReference type="EMBL" id="CP013244">
    <property type="protein sequence ID" value="ANP44601.1"/>
    <property type="molecule type" value="Genomic_DNA"/>
</dbReference>
<sequence length="95" mass="10085">MAIALGGCVNTPGGDTPEWANAEGFPSLREVPEGGTSANTTAAHWRAVEADLLQARAAAQSNPRAQEPAVAEDPQTFLDEARRDIEATRNSHNPY</sequence>
<proteinExistence type="predicted"/>
<feature type="region of interest" description="Disordered" evidence="1">
    <location>
        <begin position="1"/>
        <end position="22"/>
    </location>
</feature>
<keyword evidence="3" id="KW-1185">Reference proteome</keyword>
<dbReference type="AlphaFoldDB" id="A0A1B1ADG9"/>